<dbReference type="NCBIfam" id="NF010120">
    <property type="entry name" value="PRK13596.1"/>
    <property type="match status" value="1"/>
</dbReference>
<dbReference type="GO" id="GO:0008137">
    <property type="term" value="F:NADH dehydrogenase (ubiquinone) activity"/>
    <property type="evidence" value="ECO:0007669"/>
    <property type="project" value="InterPro"/>
</dbReference>
<keyword evidence="4" id="KW-0408">Iron</keyword>
<dbReference type="FunFam" id="1.20.1440.230:FF:000001">
    <property type="entry name" value="Mitochondrial NADH dehydrogenase flavoprotein 1"/>
    <property type="match status" value="1"/>
</dbReference>
<gene>
    <name evidence="7" type="primary">nuoF</name>
    <name evidence="7" type="ORF">J0B03_01885</name>
</gene>
<dbReference type="SUPFAM" id="SSF140490">
    <property type="entry name" value="Nqo1C-terminal domain-like"/>
    <property type="match status" value="1"/>
</dbReference>
<dbReference type="AlphaFoldDB" id="A0A975AIT3"/>
<dbReference type="InterPro" id="IPR019575">
    <property type="entry name" value="Nuop51_4Fe4S-bd"/>
</dbReference>
<dbReference type="PROSITE" id="PS51257">
    <property type="entry name" value="PROKAR_LIPOPROTEIN"/>
    <property type="match status" value="1"/>
</dbReference>
<accession>A0A975AIT3</accession>
<dbReference type="Gene3D" id="6.10.250.1450">
    <property type="match status" value="1"/>
</dbReference>
<feature type="domain" description="4Fe-4S ferredoxin-type" evidence="6">
    <location>
        <begin position="539"/>
        <end position="568"/>
    </location>
</feature>
<dbReference type="Gene3D" id="3.40.30.10">
    <property type="entry name" value="Glutaredoxin"/>
    <property type="match status" value="1"/>
</dbReference>
<evidence type="ECO:0000256" key="3">
    <source>
        <dbReference type="ARBA" id="ARBA00022723"/>
    </source>
</evidence>
<protein>
    <submittedName>
        <fullName evidence="7">NADH-quinone oxidoreductase subunit NuoF</fullName>
    </submittedName>
</protein>
<dbReference type="PROSITE" id="PS51379">
    <property type="entry name" value="4FE4S_FER_2"/>
    <property type="match status" value="2"/>
</dbReference>
<dbReference type="Gene3D" id="1.20.1440.230">
    <property type="entry name" value="NADH-ubiquinone oxidoreductase 51kDa subunit, iron-sulphur binding domain"/>
    <property type="match status" value="1"/>
</dbReference>
<reference evidence="7" key="1">
    <citation type="submission" date="2021-03" db="EMBL/GenBank/DDBJ databases">
        <title>Alkalibacter marinus sp. nov., isolated from tidal flat sediment.</title>
        <authorList>
            <person name="Namirimu T."/>
            <person name="Yang J.-A."/>
            <person name="Yang S.-H."/>
            <person name="Kim Y.-J."/>
            <person name="Kwon K.K."/>
        </authorList>
    </citation>
    <scope>NUCLEOTIDE SEQUENCE</scope>
    <source>
        <strain evidence="7">ES005</strain>
    </source>
</reference>
<keyword evidence="2" id="KW-0004">4Fe-4S</keyword>
<dbReference type="SUPFAM" id="SSF54862">
    <property type="entry name" value="4Fe-4S ferredoxins"/>
    <property type="match status" value="1"/>
</dbReference>
<evidence type="ECO:0000256" key="2">
    <source>
        <dbReference type="ARBA" id="ARBA00022485"/>
    </source>
</evidence>
<keyword evidence="5" id="KW-0411">Iron-sulfur</keyword>
<dbReference type="SUPFAM" id="SSF142984">
    <property type="entry name" value="Nqo1 middle domain-like"/>
    <property type="match status" value="1"/>
</dbReference>
<name>A0A975AIT3_9FIRM</name>
<dbReference type="InterPro" id="IPR036249">
    <property type="entry name" value="Thioredoxin-like_sf"/>
</dbReference>
<evidence type="ECO:0000256" key="1">
    <source>
        <dbReference type="ARBA" id="ARBA00007523"/>
    </source>
</evidence>
<proteinExistence type="inferred from homology"/>
<evidence type="ECO:0000259" key="6">
    <source>
        <dbReference type="PROSITE" id="PS51379"/>
    </source>
</evidence>
<dbReference type="InterPro" id="IPR037207">
    <property type="entry name" value="Nuop51_4Fe4S-bd_sf"/>
</dbReference>
<feature type="domain" description="4Fe-4S ferredoxin-type" evidence="6">
    <location>
        <begin position="569"/>
        <end position="596"/>
    </location>
</feature>
<dbReference type="InterPro" id="IPR001949">
    <property type="entry name" value="NADH-UbQ_OxRdtase_51kDa_CS"/>
</dbReference>
<dbReference type="PROSITE" id="PS00198">
    <property type="entry name" value="4FE4S_FER_1"/>
    <property type="match status" value="1"/>
</dbReference>
<evidence type="ECO:0000256" key="5">
    <source>
        <dbReference type="ARBA" id="ARBA00023014"/>
    </source>
</evidence>
<dbReference type="RefSeq" id="WP_207300201.1">
    <property type="nucleotide sequence ID" value="NZ_CP071444.1"/>
</dbReference>
<evidence type="ECO:0000313" key="8">
    <source>
        <dbReference type="Proteomes" id="UP000663499"/>
    </source>
</evidence>
<dbReference type="Pfam" id="PF10589">
    <property type="entry name" value="NADH_4Fe-4S"/>
    <property type="match status" value="1"/>
</dbReference>
<dbReference type="KEGG" id="alka:J0B03_01885"/>
<dbReference type="FunFam" id="3.40.50.11540:FF:000001">
    <property type="entry name" value="NADH dehydrogenase [ubiquinone] flavoprotein 1, mitochondrial"/>
    <property type="match status" value="1"/>
</dbReference>
<dbReference type="PROSITE" id="PS00645">
    <property type="entry name" value="COMPLEX1_51K_2"/>
    <property type="match status" value="1"/>
</dbReference>
<comment type="similarity">
    <text evidence="1">Belongs to the complex I 51 kDa subunit family.</text>
</comment>
<evidence type="ECO:0000313" key="7">
    <source>
        <dbReference type="EMBL" id="QSX08860.1"/>
    </source>
</evidence>
<dbReference type="Pfam" id="PF01257">
    <property type="entry name" value="2Fe-2S_thioredx"/>
    <property type="match status" value="1"/>
</dbReference>
<dbReference type="GO" id="GO:0051539">
    <property type="term" value="F:4 iron, 4 sulfur cluster binding"/>
    <property type="evidence" value="ECO:0007669"/>
    <property type="project" value="UniProtKB-KW"/>
</dbReference>
<dbReference type="SUPFAM" id="SSF52833">
    <property type="entry name" value="Thioredoxin-like"/>
    <property type="match status" value="1"/>
</dbReference>
<dbReference type="EMBL" id="CP071444">
    <property type="protein sequence ID" value="QSX08860.1"/>
    <property type="molecule type" value="Genomic_DNA"/>
</dbReference>
<dbReference type="InterPro" id="IPR017896">
    <property type="entry name" value="4Fe4S_Fe-S-bd"/>
</dbReference>
<dbReference type="Gene3D" id="3.10.20.600">
    <property type="match status" value="1"/>
</dbReference>
<keyword evidence="8" id="KW-1185">Reference proteome</keyword>
<dbReference type="Pfam" id="PF12838">
    <property type="entry name" value="Fer4_7"/>
    <property type="match status" value="1"/>
</dbReference>
<dbReference type="InterPro" id="IPR017900">
    <property type="entry name" value="4Fe4S_Fe_S_CS"/>
</dbReference>
<dbReference type="Pfam" id="PF01512">
    <property type="entry name" value="Complex1_51K"/>
    <property type="match status" value="1"/>
</dbReference>
<sequence length="596" mass="65111">MSYKMHLLVCGGTGCHASDSDVLLEKLKEEIKDNGLEAEVQALVTGCFGFCEKGPIVKVYPDNVFYVEVTPDDAKEIVQEHLIKGRRVERLLYVEPTLQEKMAVHHDMPFYKKQLRVALRNCGFIDPEDINEYFANDGYLALGTVLSKMKPEEVINEVKISGLRGRGGGGFPTGLKWDFATKYDADIKYVVCNADEGDPGAFMDRSILEGDPHSVLEAMAIAGYAIGARIGYIYIRAEYPLAIERLRIAIDQAKEMGMLGENIFGSGFDFDIELKLGAGAFVCGEETALIRSIEGKRGEPTTKPPFPAESGVWGKPTIVNNVETLANIPVIINRGGDWFKKIGTEKSSGTKVFALAGKINNVGLVEVPMGITLREIIYEIGGGIKNGKEYKAVQTGGPSGGCISAQFLDTPIDYDSLIQIGSMMGSGGMIVLDEDDCMVNIAKFYLEFTVEESCGKCTPCRVGNRRLLEILTKITEGRGTMEDLDLLEELGTTIKDTSLCGLGQTAPNPVLSTLKYFRDEYEAHVKEKRCPAGVCQSLLSYEIVPDKCVGCTACARVCPVSCISGKPKEVHFIDQNACIRCGACYDACKFDAIIKK</sequence>
<dbReference type="GO" id="GO:0010181">
    <property type="term" value="F:FMN binding"/>
    <property type="evidence" value="ECO:0007669"/>
    <property type="project" value="InterPro"/>
</dbReference>
<dbReference type="InterPro" id="IPR037225">
    <property type="entry name" value="Nuo51_FMN-bd_sf"/>
</dbReference>
<keyword evidence="3" id="KW-0479">Metal-binding</keyword>
<dbReference type="SMART" id="SM00928">
    <property type="entry name" value="NADH_4Fe-4S"/>
    <property type="match status" value="1"/>
</dbReference>
<dbReference type="InterPro" id="IPR011538">
    <property type="entry name" value="Nuo51_FMN-bd"/>
</dbReference>
<dbReference type="SUPFAM" id="SSF142019">
    <property type="entry name" value="Nqo1 FMN-binding domain-like"/>
    <property type="match status" value="1"/>
</dbReference>
<dbReference type="PANTHER" id="PTHR43578:SF3">
    <property type="entry name" value="NADH-QUINONE OXIDOREDUCTASE SUBUNIT F"/>
    <property type="match status" value="1"/>
</dbReference>
<dbReference type="CDD" id="cd02980">
    <property type="entry name" value="TRX_Fd_family"/>
    <property type="match status" value="1"/>
</dbReference>
<organism evidence="7 8">
    <name type="scientific">Alkalibacter rhizosphaerae</name>
    <dbReference type="NCBI Taxonomy" id="2815577"/>
    <lineage>
        <taxon>Bacteria</taxon>
        <taxon>Bacillati</taxon>
        <taxon>Bacillota</taxon>
        <taxon>Clostridia</taxon>
        <taxon>Eubacteriales</taxon>
        <taxon>Eubacteriaceae</taxon>
        <taxon>Alkalibacter</taxon>
    </lineage>
</organism>
<dbReference type="Gene3D" id="3.30.70.20">
    <property type="match status" value="1"/>
</dbReference>
<dbReference type="Gene3D" id="3.40.50.11540">
    <property type="entry name" value="NADH-ubiquinone oxidoreductase 51kDa subunit"/>
    <property type="match status" value="1"/>
</dbReference>
<dbReference type="Proteomes" id="UP000663499">
    <property type="component" value="Chromosome"/>
</dbReference>
<evidence type="ECO:0000256" key="4">
    <source>
        <dbReference type="ARBA" id="ARBA00023004"/>
    </source>
</evidence>
<dbReference type="GO" id="GO:0046872">
    <property type="term" value="F:metal ion binding"/>
    <property type="evidence" value="ECO:0007669"/>
    <property type="project" value="UniProtKB-KW"/>
</dbReference>
<dbReference type="PANTHER" id="PTHR43578">
    <property type="entry name" value="NADH-QUINONE OXIDOREDUCTASE SUBUNIT F"/>
    <property type="match status" value="1"/>
</dbReference>